<reference evidence="9" key="1">
    <citation type="submission" date="2011-11" db="EMBL/GenBank/DDBJ databases">
        <title>Complete sequence of Desulfosporosinus orientis DSM 765.</title>
        <authorList>
            <person name="Lucas S."/>
            <person name="Han J."/>
            <person name="Lapidus A."/>
            <person name="Cheng J.-F."/>
            <person name="Goodwin L."/>
            <person name="Pitluck S."/>
            <person name="Peters L."/>
            <person name="Ovchinnikova G."/>
            <person name="Teshima H."/>
            <person name="Detter J.C."/>
            <person name="Han C."/>
            <person name="Tapia R."/>
            <person name="Land M."/>
            <person name="Hauser L."/>
            <person name="Kyrpides N."/>
            <person name="Ivanova N."/>
            <person name="Pagani I."/>
            <person name="Pester M."/>
            <person name="Spring S."/>
            <person name="Ollivier B."/>
            <person name="Rattei T."/>
            <person name="Klenk H.-P."/>
            <person name="Wagner M."/>
            <person name="Loy A."/>
            <person name="Woyke T."/>
        </authorList>
    </citation>
    <scope>NUCLEOTIDE SEQUENCE [LARGE SCALE GENOMIC DNA]</scope>
    <source>
        <strain evidence="9">ATCC 19365 / DSM 765 / NCIMB 8382 / VKM B-1628</strain>
    </source>
</reference>
<evidence type="ECO:0000256" key="5">
    <source>
        <dbReference type="ARBA" id="ARBA00023136"/>
    </source>
</evidence>
<dbReference type="InterPro" id="IPR044770">
    <property type="entry name" value="MFS_spinster-like"/>
</dbReference>
<feature type="domain" description="Major facilitator superfamily (MFS) profile" evidence="7">
    <location>
        <begin position="14"/>
        <end position="477"/>
    </location>
</feature>
<dbReference type="STRING" id="768706.Desor_1217"/>
<feature type="transmembrane region" description="Helical" evidence="6">
    <location>
        <begin position="288"/>
        <end position="308"/>
    </location>
</feature>
<dbReference type="Proteomes" id="UP000006346">
    <property type="component" value="Chromosome"/>
</dbReference>
<feature type="transmembrane region" description="Helical" evidence="6">
    <location>
        <begin position="455"/>
        <end position="472"/>
    </location>
</feature>
<dbReference type="OrthoDB" id="1673995at2"/>
<dbReference type="GO" id="GO:0005886">
    <property type="term" value="C:plasma membrane"/>
    <property type="evidence" value="ECO:0007669"/>
    <property type="project" value="UniProtKB-SubCell"/>
</dbReference>
<feature type="transmembrane region" description="Helical" evidence="6">
    <location>
        <begin position="224"/>
        <end position="245"/>
    </location>
</feature>
<sequence length="491" mass="53471">MGNEKRGWKYYHTVWLLFFLAWTVSYTDRALLTPVVAWMIANKVSFFDNVTNAYTLGGLIGGLFFAGYMLVQLPAGILGDKHGNKVMVVICIAWAGLATLVTGFAGSLLTFVALRVFTGLGEGALYSNDRPIIAAATPPQKIGRGMGIAITGVSVGTAISLFTGAATVEWAAKIWENDIAWRVPFFIWVAPTLLIAILLYVFIKDSPSIKYAEILEIKPNYPKAVIDLTRYASVFLIIVMVIYYLSMSMGLSNLSIAVLETGVAVVLIAFMFFRQGDKVKEIMINKNLWCLNITGIAILWSMWFYGFWSPSLIKEVAHTSFMVSILTALFNAGAGLIGYPLGGWVSDIAVSKGWSRKPVLFGFTALHAITVFVFWGYLVGGGKSPFIMGPLLFMSGLGLFGMQPICHAMVSEYAPANKRSTAFGAWNLIGEIGAVLSPVVAGALRDKYGGWTQPVLLDGIVVIIALLALLMLKKKPDKNSISKTNPAFMTD</sequence>
<dbReference type="Pfam" id="PF07690">
    <property type="entry name" value="MFS_1"/>
    <property type="match status" value="2"/>
</dbReference>
<feature type="transmembrane region" description="Helical" evidence="6">
    <location>
        <begin position="359"/>
        <end position="380"/>
    </location>
</feature>
<organism evidence="8 9">
    <name type="scientific">Desulfosporosinus orientis (strain ATCC 19365 / DSM 765 / NCIMB 8382 / VKM B-1628 / Singapore I)</name>
    <name type="common">Desulfotomaculum orientis</name>
    <dbReference type="NCBI Taxonomy" id="768706"/>
    <lineage>
        <taxon>Bacteria</taxon>
        <taxon>Bacillati</taxon>
        <taxon>Bacillota</taxon>
        <taxon>Clostridia</taxon>
        <taxon>Eubacteriales</taxon>
        <taxon>Desulfitobacteriaceae</taxon>
        <taxon>Desulfosporosinus</taxon>
    </lineage>
</organism>
<dbReference type="eggNOG" id="COG2271">
    <property type="taxonomic scope" value="Bacteria"/>
</dbReference>
<evidence type="ECO:0000256" key="4">
    <source>
        <dbReference type="ARBA" id="ARBA00022989"/>
    </source>
</evidence>
<dbReference type="RefSeq" id="WP_014183705.1">
    <property type="nucleotide sequence ID" value="NC_016584.1"/>
</dbReference>
<dbReference type="HOGENOM" id="CLU_542581_0_0_9"/>
<feature type="transmembrane region" description="Helical" evidence="6">
    <location>
        <begin position="83"/>
        <end position="102"/>
    </location>
</feature>
<accession>G7WCX8</accession>
<keyword evidence="3 6" id="KW-0812">Transmembrane</keyword>
<reference evidence="8 9" key="2">
    <citation type="journal article" date="2012" name="J. Bacteriol.">
        <title>Complete genome sequences of Desulfosporosinus orientis DSM765T, Desulfosporosinus youngiae DSM17734T, Desulfosporosinus meridiei DSM13257T, and Desulfosporosinus acidiphilus DSM22704T.</title>
        <authorList>
            <person name="Pester M."/>
            <person name="Brambilla E."/>
            <person name="Alazard D."/>
            <person name="Rattei T."/>
            <person name="Weinmaier T."/>
            <person name="Han J."/>
            <person name="Lucas S."/>
            <person name="Lapidus A."/>
            <person name="Cheng J.F."/>
            <person name="Goodwin L."/>
            <person name="Pitluck S."/>
            <person name="Peters L."/>
            <person name="Ovchinnikova G."/>
            <person name="Teshima H."/>
            <person name="Detter J.C."/>
            <person name="Han C.S."/>
            <person name="Tapia R."/>
            <person name="Land M.L."/>
            <person name="Hauser L."/>
            <person name="Kyrpides N.C."/>
            <person name="Ivanova N.N."/>
            <person name="Pagani I."/>
            <person name="Huntmann M."/>
            <person name="Wei C.L."/>
            <person name="Davenport K.W."/>
            <person name="Daligault H."/>
            <person name="Chain P.S."/>
            <person name="Chen A."/>
            <person name="Mavromatis K."/>
            <person name="Markowitz V."/>
            <person name="Szeto E."/>
            <person name="Mikhailova N."/>
            <person name="Pati A."/>
            <person name="Wagner M."/>
            <person name="Woyke T."/>
            <person name="Ollivier B."/>
            <person name="Klenk H.P."/>
            <person name="Spring S."/>
            <person name="Loy A."/>
        </authorList>
    </citation>
    <scope>NUCLEOTIDE SEQUENCE [LARGE SCALE GENOMIC DNA]</scope>
    <source>
        <strain evidence="9">ATCC 19365 / DSM 765 / NCIMB 8382 / VKM B-1628</strain>
    </source>
</reference>
<evidence type="ECO:0000256" key="2">
    <source>
        <dbReference type="ARBA" id="ARBA00022448"/>
    </source>
</evidence>
<dbReference type="EMBL" id="CP003108">
    <property type="protein sequence ID" value="AET66884.1"/>
    <property type="molecule type" value="Genomic_DNA"/>
</dbReference>
<keyword evidence="5 6" id="KW-0472">Membrane</keyword>
<evidence type="ECO:0000313" key="9">
    <source>
        <dbReference type="Proteomes" id="UP000006346"/>
    </source>
</evidence>
<feature type="transmembrane region" description="Helical" evidence="6">
    <location>
        <begin position="146"/>
        <end position="165"/>
    </location>
</feature>
<proteinExistence type="predicted"/>
<protein>
    <submittedName>
        <fullName evidence="8">Sugar phosphate permease</fullName>
    </submittedName>
</protein>
<evidence type="ECO:0000259" key="7">
    <source>
        <dbReference type="PROSITE" id="PS50850"/>
    </source>
</evidence>
<dbReference type="AlphaFoldDB" id="G7WCX8"/>
<feature type="transmembrane region" description="Helical" evidence="6">
    <location>
        <begin position="53"/>
        <end position="71"/>
    </location>
</feature>
<dbReference type="KEGG" id="dor:Desor_1217"/>
<evidence type="ECO:0000313" key="8">
    <source>
        <dbReference type="EMBL" id="AET66884.1"/>
    </source>
</evidence>
<dbReference type="Gene3D" id="1.20.1250.20">
    <property type="entry name" value="MFS general substrate transporter like domains"/>
    <property type="match status" value="2"/>
</dbReference>
<dbReference type="PATRIC" id="fig|768706.3.peg.1199"/>
<keyword evidence="2" id="KW-0813">Transport</keyword>
<dbReference type="InterPro" id="IPR011701">
    <property type="entry name" value="MFS"/>
</dbReference>
<keyword evidence="9" id="KW-1185">Reference proteome</keyword>
<evidence type="ECO:0000256" key="6">
    <source>
        <dbReference type="SAM" id="Phobius"/>
    </source>
</evidence>
<comment type="subcellular location">
    <subcellularLocation>
        <location evidence="1">Cell membrane</location>
        <topology evidence="1">Multi-pass membrane protein</topology>
    </subcellularLocation>
</comment>
<evidence type="ECO:0000256" key="3">
    <source>
        <dbReference type="ARBA" id="ARBA00022692"/>
    </source>
</evidence>
<feature type="transmembrane region" description="Helical" evidence="6">
    <location>
        <begin position="320"/>
        <end position="339"/>
    </location>
</feature>
<name>G7WCX8_DESOD</name>
<dbReference type="SUPFAM" id="SSF103473">
    <property type="entry name" value="MFS general substrate transporter"/>
    <property type="match status" value="1"/>
</dbReference>
<dbReference type="InterPro" id="IPR020846">
    <property type="entry name" value="MFS_dom"/>
</dbReference>
<dbReference type="PANTHER" id="PTHR23505:SF79">
    <property type="entry name" value="PROTEIN SPINSTER"/>
    <property type="match status" value="1"/>
</dbReference>
<dbReference type="PROSITE" id="PS50850">
    <property type="entry name" value="MFS"/>
    <property type="match status" value="1"/>
</dbReference>
<feature type="transmembrane region" description="Helical" evidence="6">
    <location>
        <begin position="422"/>
        <end position="443"/>
    </location>
</feature>
<dbReference type="InterPro" id="IPR036259">
    <property type="entry name" value="MFS_trans_sf"/>
</dbReference>
<evidence type="ECO:0000256" key="1">
    <source>
        <dbReference type="ARBA" id="ARBA00004651"/>
    </source>
</evidence>
<dbReference type="PANTHER" id="PTHR23505">
    <property type="entry name" value="SPINSTER"/>
    <property type="match status" value="1"/>
</dbReference>
<keyword evidence="4 6" id="KW-1133">Transmembrane helix</keyword>
<feature type="transmembrane region" description="Helical" evidence="6">
    <location>
        <begin position="251"/>
        <end position="273"/>
    </location>
</feature>
<gene>
    <name evidence="8" type="ordered locus">Desor_1217</name>
</gene>
<feature type="transmembrane region" description="Helical" evidence="6">
    <location>
        <begin position="185"/>
        <end position="203"/>
    </location>
</feature>
<dbReference type="GO" id="GO:0022857">
    <property type="term" value="F:transmembrane transporter activity"/>
    <property type="evidence" value="ECO:0007669"/>
    <property type="project" value="InterPro"/>
</dbReference>
<feature type="transmembrane region" description="Helical" evidence="6">
    <location>
        <begin position="386"/>
        <end position="410"/>
    </location>
</feature>